<reference evidence="2 3" key="1">
    <citation type="submission" date="2019-09" db="EMBL/GenBank/DDBJ databases">
        <title>Taxonomy of Antarctic Massilia spp.: description of Massilia rubra sp. nov., Massilia aquatica sp. nov., Massilia mucilaginosa sp. nov., Massilia frigida sp. nov. isolated from streams, lakes and regoliths.</title>
        <authorList>
            <person name="Holochova P."/>
            <person name="Sedlacek I."/>
            <person name="Kralova S."/>
            <person name="Maslanova I."/>
            <person name="Busse H.-J."/>
            <person name="Stankova E."/>
            <person name="Vrbovska V."/>
            <person name="Kovarovic V."/>
            <person name="Bartak M."/>
            <person name="Svec P."/>
            <person name="Pantucek R."/>
        </authorList>
    </citation>
    <scope>NUCLEOTIDE SEQUENCE [LARGE SCALE GENOMIC DNA]</scope>
    <source>
        <strain evidence="2 3">CCM 8692</strain>
    </source>
</reference>
<name>A0ABX0LL91_9BURK</name>
<proteinExistence type="predicted"/>
<dbReference type="EMBL" id="VUYU01000003">
    <property type="protein sequence ID" value="NHZ33017.1"/>
    <property type="molecule type" value="Genomic_DNA"/>
</dbReference>
<evidence type="ECO:0000313" key="2">
    <source>
        <dbReference type="EMBL" id="NHZ33017.1"/>
    </source>
</evidence>
<accession>A0ABX0LL91</accession>
<gene>
    <name evidence="2" type="ORF">F0185_05370</name>
</gene>
<dbReference type="Proteomes" id="UP000785613">
    <property type="component" value="Unassembled WGS sequence"/>
</dbReference>
<dbReference type="RefSeq" id="WP_167222324.1">
    <property type="nucleotide sequence ID" value="NZ_VUYU01000003.1"/>
</dbReference>
<sequence>MATLPSASLAWLAATLTLSCGAAMAQPRFPDDLARFGIADSAWLTEPPRYYTGAAARITKPAAVGLGRELRLSSSAWWGMANGNDSNYAVGGLTIMLGHDGASAAPLEMARLLARSALDTPLPPFATSSWSSSSSPTCVVPWLQCAAFGSLEARMREQHAFLNGRHAGDDAMAGRRNFVRALSAGMRFNFPYTRTGQHGPWFLQLRVSRRSSEFKSTLPRPRRAGLSLTMGTEF</sequence>
<feature type="chain" id="PRO_5046284818" evidence="1">
    <location>
        <begin position="26"/>
        <end position="234"/>
    </location>
</feature>
<comment type="caution">
    <text evidence="2">The sequence shown here is derived from an EMBL/GenBank/DDBJ whole genome shotgun (WGS) entry which is preliminary data.</text>
</comment>
<organism evidence="2 3">
    <name type="scientific">Massilia rubra</name>
    <dbReference type="NCBI Taxonomy" id="2607910"/>
    <lineage>
        <taxon>Bacteria</taxon>
        <taxon>Pseudomonadati</taxon>
        <taxon>Pseudomonadota</taxon>
        <taxon>Betaproteobacteria</taxon>
        <taxon>Burkholderiales</taxon>
        <taxon>Oxalobacteraceae</taxon>
        <taxon>Telluria group</taxon>
        <taxon>Massilia</taxon>
    </lineage>
</organism>
<keyword evidence="3" id="KW-1185">Reference proteome</keyword>
<evidence type="ECO:0000256" key="1">
    <source>
        <dbReference type="SAM" id="SignalP"/>
    </source>
</evidence>
<keyword evidence="1" id="KW-0732">Signal</keyword>
<feature type="signal peptide" evidence="1">
    <location>
        <begin position="1"/>
        <end position="25"/>
    </location>
</feature>
<protein>
    <submittedName>
        <fullName evidence="2">Uncharacterized protein</fullName>
    </submittedName>
</protein>
<evidence type="ECO:0000313" key="3">
    <source>
        <dbReference type="Proteomes" id="UP000785613"/>
    </source>
</evidence>